<evidence type="ECO:0000256" key="2">
    <source>
        <dbReference type="ARBA" id="ARBA00022771"/>
    </source>
</evidence>
<feature type="region of interest" description="Disordered" evidence="5">
    <location>
        <begin position="492"/>
        <end position="513"/>
    </location>
</feature>
<evidence type="ECO:0000259" key="6">
    <source>
        <dbReference type="PROSITE" id="PS50135"/>
    </source>
</evidence>
<keyword evidence="1" id="KW-0479">Metal-binding</keyword>
<comment type="caution">
    <text evidence="7">The sequence shown here is derived from an EMBL/GenBank/DDBJ whole genome shotgun (WGS) entry which is preliminary data.</text>
</comment>
<evidence type="ECO:0000313" key="8">
    <source>
        <dbReference type="Proteomes" id="UP001208570"/>
    </source>
</evidence>
<dbReference type="Gene3D" id="1.10.238.10">
    <property type="entry name" value="EF-hand"/>
    <property type="match status" value="2"/>
</dbReference>
<dbReference type="GO" id="GO:0045202">
    <property type="term" value="C:synapse"/>
    <property type="evidence" value="ECO:0007669"/>
    <property type="project" value="TreeGrafter"/>
</dbReference>
<dbReference type="EMBL" id="JAODUP010000455">
    <property type="protein sequence ID" value="KAK2149371.1"/>
    <property type="molecule type" value="Genomic_DNA"/>
</dbReference>
<organism evidence="7 8">
    <name type="scientific">Paralvinella palmiformis</name>
    <dbReference type="NCBI Taxonomy" id="53620"/>
    <lineage>
        <taxon>Eukaryota</taxon>
        <taxon>Metazoa</taxon>
        <taxon>Spiralia</taxon>
        <taxon>Lophotrochozoa</taxon>
        <taxon>Annelida</taxon>
        <taxon>Polychaeta</taxon>
        <taxon>Sedentaria</taxon>
        <taxon>Canalipalpata</taxon>
        <taxon>Terebellida</taxon>
        <taxon>Terebelliformia</taxon>
        <taxon>Alvinellidae</taxon>
        <taxon>Paralvinella</taxon>
    </lineage>
</organism>
<dbReference type="GO" id="GO:0008270">
    <property type="term" value="F:zinc ion binding"/>
    <property type="evidence" value="ECO:0007669"/>
    <property type="project" value="UniProtKB-KW"/>
</dbReference>
<feature type="domain" description="ZZ-type" evidence="6">
    <location>
        <begin position="306"/>
        <end position="362"/>
    </location>
</feature>
<dbReference type="Pfam" id="PF00569">
    <property type="entry name" value="ZZ"/>
    <property type="match status" value="1"/>
</dbReference>
<dbReference type="PANTHER" id="PTHR12268:SF27">
    <property type="entry name" value="DYSTROBREVIN, ISOFORM F"/>
    <property type="match status" value="1"/>
</dbReference>
<dbReference type="InterPro" id="IPR011992">
    <property type="entry name" value="EF-hand-dom_pair"/>
</dbReference>
<accession>A0AAD9JA90</accession>
<protein>
    <recommendedName>
        <fullName evidence="6">ZZ-type domain-containing protein</fullName>
    </recommendedName>
</protein>
<dbReference type="InterPro" id="IPR000433">
    <property type="entry name" value="Znf_ZZ"/>
</dbReference>
<evidence type="ECO:0000313" key="7">
    <source>
        <dbReference type="EMBL" id="KAK2149371.1"/>
    </source>
</evidence>
<evidence type="ECO:0000256" key="1">
    <source>
        <dbReference type="ARBA" id="ARBA00022723"/>
    </source>
</evidence>
<dbReference type="PROSITE" id="PS50135">
    <property type="entry name" value="ZF_ZZ_2"/>
    <property type="match status" value="1"/>
</dbReference>
<proteinExistence type="predicted"/>
<evidence type="ECO:0000256" key="3">
    <source>
        <dbReference type="ARBA" id="ARBA00022833"/>
    </source>
</evidence>
<dbReference type="InterPro" id="IPR043145">
    <property type="entry name" value="Znf_ZZ_sf"/>
</dbReference>
<dbReference type="InterPro" id="IPR015154">
    <property type="entry name" value="EF-hand_dom_typ2"/>
</dbReference>
<dbReference type="Pfam" id="PF09069">
    <property type="entry name" value="EF-hand_3"/>
    <property type="match status" value="1"/>
</dbReference>
<dbReference type="AlphaFoldDB" id="A0AAD9JA90"/>
<dbReference type="Gene3D" id="3.30.60.90">
    <property type="match status" value="1"/>
</dbReference>
<dbReference type="Pfam" id="PF09068">
    <property type="entry name" value="EF-hand_2"/>
    <property type="match status" value="1"/>
</dbReference>
<dbReference type="InterPro" id="IPR015153">
    <property type="entry name" value="EF-hand_dom_typ1"/>
</dbReference>
<dbReference type="PANTHER" id="PTHR12268">
    <property type="entry name" value="E3 UBIQUITIN-PROTEIN LIGASE KCMF1"/>
    <property type="match status" value="1"/>
</dbReference>
<dbReference type="CDD" id="cd02334">
    <property type="entry name" value="ZZ_dystrophin"/>
    <property type="match status" value="1"/>
</dbReference>
<dbReference type="SMART" id="SM00291">
    <property type="entry name" value="ZnF_ZZ"/>
    <property type="match status" value="1"/>
</dbReference>
<reference evidence="7" key="1">
    <citation type="journal article" date="2023" name="Mol. Biol. Evol.">
        <title>Third-Generation Sequencing Reveals the Adaptive Role of the Epigenome in Three Deep-Sea Polychaetes.</title>
        <authorList>
            <person name="Perez M."/>
            <person name="Aroh O."/>
            <person name="Sun Y."/>
            <person name="Lan Y."/>
            <person name="Juniper S.K."/>
            <person name="Young C.R."/>
            <person name="Angers B."/>
            <person name="Qian P.Y."/>
        </authorList>
    </citation>
    <scope>NUCLEOTIDE SEQUENCE</scope>
    <source>
        <strain evidence="7">P08H-3</strain>
    </source>
</reference>
<dbReference type="CDD" id="cd16244">
    <property type="entry name" value="EFh_DTN"/>
    <property type="match status" value="1"/>
</dbReference>
<dbReference type="InterPro" id="IPR050774">
    <property type="entry name" value="KCMF1/Dystrophin"/>
</dbReference>
<feature type="region of interest" description="Disordered" evidence="5">
    <location>
        <begin position="54"/>
        <end position="77"/>
    </location>
</feature>
<keyword evidence="8" id="KW-1185">Reference proteome</keyword>
<dbReference type="GO" id="GO:0005886">
    <property type="term" value="C:plasma membrane"/>
    <property type="evidence" value="ECO:0007669"/>
    <property type="project" value="TreeGrafter"/>
</dbReference>
<evidence type="ECO:0000256" key="5">
    <source>
        <dbReference type="SAM" id="MobiDB-lite"/>
    </source>
</evidence>
<keyword evidence="3" id="KW-0862">Zinc</keyword>
<dbReference type="SUPFAM" id="SSF47473">
    <property type="entry name" value="EF-hand"/>
    <property type="match status" value="2"/>
</dbReference>
<sequence length="618" mass="70110">MTTVSIWVLHVPRKTDVFAMFYDCGPTLSTSPRRFMDAGSVTKVLSRGEASHLGSLEDNRNFDDQQNNDEPPTSPMARSIVENKQLITEMRTQNYDVIRFATYRTACKLRFLQKRTNLHLVDIWNMIEAFRENGLNSLDNNHVVTSSRLESLLTSIFYHLNKRLPNSSQIDAEQCVTMLHSWIMSAYDQECQGKIRVFSIKVALATLCSGKLMDKLRYIFTQLVDSSGHMIWSRFEDYLHEVLALPTAVFEKPSFGYNDTAARSCFDMNKKVTVNDFLDTLMTEPGPQCLMWQPILNRMATVENVRHPVQCEGCHRESFKGFRYKCERCYNYQLCQDCFWRGRTSGNHSNDHEVKEYSSYSSPAKELSQSLKKSFRCIPTKANQRIPHFPEEPEKTINLTHIVPPTPPPIHNGFNGSTLSCRSIGDASSMDSSSATKSPSKLLQGSIDSCRVDDEHRLIARYAARLAADANNAGQLFPDEHKAVGWGRFISSPDGNSRTNGRTHCRSPNIDTDSARSRDITYTRRSAHLAYCIHKSGRKTSSIIIIMAQNVHQSKPSLGVYGLVQKSYLSFDNADNTSTKSRSASSDSDGFLYSRRLSRLCFAASFLVYLLSVHYRSR</sequence>
<name>A0AAD9JA90_9ANNE</name>
<feature type="compositionally biased region" description="Polar residues" evidence="5">
    <location>
        <begin position="493"/>
        <end position="502"/>
    </location>
</feature>
<gene>
    <name evidence="7" type="ORF">LSH36_456g04055</name>
</gene>
<dbReference type="Proteomes" id="UP001208570">
    <property type="component" value="Unassembled WGS sequence"/>
</dbReference>
<dbReference type="SUPFAM" id="SSF57850">
    <property type="entry name" value="RING/U-box"/>
    <property type="match status" value="1"/>
</dbReference>
<dbReference type="PROSITE" id="PS01357">
    <property type="entry name" value="ZF_ZZ_1"/>
    <property type="match status" value="1"/>
</dbReference>
<keyword evidence="2 4" id="KW-0863">Zinc-finger</keyword>
<evidence type="ECO:0000256" key="4">
    <source>
        <dbReference type="PROSITE-ProRule" id="PRU00228"/>
    </source>
</evidence>
<dbReference type="GO" id="GO:0099536">
    <property type="term" value="P:synaptic signaling"/>
    <property type="evidence" value="ECO:0007669"/>
    <property type="project" value="TreeGrafter"/>
</dbReference>